<gene>
    <name evidence="3" type="ORF">G2W53_008005</name>
</gene>
<sequence length="119" mass="12695">MLSLACALFVFPAISVMVCIPHHHVFSRCGDSRRGGTQGRSPGESSPPFFVSSDSRAFSFDSPMAQGPSSMAIMLSILGRYPTCGFTFGVLRKRCSAAGGLMLSTTFLLLLSGSLPRAW</sequence>
<feature type="region of interest" description="Disordered" evidence="1">
    <location>
        <begin position="29"/>
        <end position="48"/>
    </location>
</feature>
<protein>
    <recommendedName>
        <fullName evidence="5">Secreted protein</fullName>
    </recommendedName>
</protein>
<dbReference type="AlphaFoldDB" id="A0A834X7T2"/>
<evidence type="ECO:0000313" key="3">
    <source>
        <dbReference type="EMBL" id="KAF7839523.1"/>
    </source>
</evidence>
<accession>A0A834X7T2</accession>
<evidence type="ECO:0008006" key="5">
    <source>
        <dbReference type="Google" id="ProtNLM"/>
    </source>
</evidence>
<evidence type="ECO:0000256" key="1">
    <source>
        <dbReference type="SAM" id="MobiDB-lite"/>
    </source>
</evidence>
<reference evidence="3" key="1">
    <citation type="submission" date="2020-09" db="EMBL/GenBank/DDBJ databases">
        <title>Genome-Enabled Discovery of Anthraquinone Biosynthesis in Senna tora.</title>
        <authorList>
            <person name="Kang S.-H."/>
            <person name="Pandey R.P."/>
            <person name="Lee C.-M."/>
            <person name="Sim J.-S."/>
            <person name="Jeong J.-T."/>
            <person name="Choi B.-S."/>
            <person name="Jung M."/>
            <person name="Ginzburg D."/>
            <person name="Zhao K."/>
            <person name="Won S.Y."/>
            <person name="Oh T.-J."/>
            <person name="Yu Y."/>
            <person name="Kim N.-H."/>
            <person name="Lee O.R."/>
            <person name="Lee T.-H."/>
            <person name="Bashyal P."/>
            <person name="Kim T.-S."/>
            <person name="Lee W.-H."/>
            <person name="Kawkins C."/>
            <person name="Kim C.-K."/>
            <person name="Kim J.S."/>
            <person name="Ahn B.O."/>
            <person name="Rhee S.Y."/>
            <person name="Sohng J.K."/>
        </authorList>
    </citation>
    <scope>NUCLEOTIDE SEQUENCE</scope>
    <source>
        <tissue evidence="3">Leaf</tissue>
    </source>
</reference>
<name>A0A834X7T2_9FABA</name>
<feature type="chain" id="PRO_5032978392" description="Secreted protein" evidence="2">
    <location>
        <begin position="16"/>
        <end position="119"/>
    </location>
</feature>
<dbReference type="EMBL" id="JAAIUW010000003">
    <property type="protein sequence ID" value="KAF7839523.1"/>
    <property type="molecule type" value="Genomic_DNA"/>
</dbReference>
<evidence type="ECO:0000313" key="4">
    <source>
        <dbReference type="Proteomes" id="UP000634136"/>
    </source>
</evidence>
<feature type="signal peptide" evidence="2">
    <location>
        <begin position="1"/>
        <end position="15"/>
    </location>
</feature>
<proteinExistence type="predicted"/>
<keyword evidence="2" id="KW-0732">Signal</keyword>
<dbReference type="Proteomes" id="UP000634136">
    <property type="component" value="Unassembled WGS sequence"/>
</dbReference>
<keyword evidence="4" id="KW-1185">Reference proteome</keyword>
<comment type="caution">
    <text evidence="3">The sequence shown here is derived from an EMBL/GenBank/DDBJ whole genome shotgun (WGS) entry which is preliminary data.</text>
</comment>
<evidence type="ECO:0000256" key="2">
    <source>
        <dbReference type="SAM" id="SignalP"/>
    </source>
</evidence>
<organism evidence="3 4">
    <name type="scientific">Senna tora</name>
    <dbReference type="NCBI Taxonomy" id="362788"/>
    <lineage>
        <taxon>Eukaryota</taxon>
        <taxon>Viridiplantae</taxon>
        <taxon>Streptophyta</taxon>
        <taxon>Embryophyta</taxon>
        <taxon>Tracheophyta</taxon>
        <taxon>Spermatophyta</taxon>
        <taxon>Magnoliopsida</taxon>
        <taxon>eudicotyledons</taxon>
        <taxon>Gunneridae</taxon>
        <taxon>Pentapetalae</taxon>
        <taxon>rosids</taxon>
        <taxon>fabids</taxon>
        <taxon>Fabales</taxon>
        <taxon>Fabaceae</taxon>
        <taxon>Caesalpinioideae</taxon>
        <taxon>Cassia clade</taxon>
        <taxon>Senna</taxon>
    </lineage>
</organism>